<evidence type="ECO:0000313" key="3">
    <source>
        <dbReference type="Proteomes" id="UP000198584"/>
    </source>
</evidence>
<organism evidence="2 3">
    <name type="scientific">Thalassobacillus cyri</name>
    <dbReference type="NCBI Taxonomy" id="571932"/>
    <lineage>
        <taxon>Bacteria</taxon>
        <taxon>Bacillati</taxon>
        <taxon>Bacillota</taxon>
        <taxon>Bacilli</taxon>
        <taxon>Bacillales</taxon>
        <taxon>Bacillaceae</taxon>
        <taxon>Thalassobacillus</taxon>
    </lineage>
</organism>
<dbReference type="RefSeq" id="WP_093045605.1">
    <property type="nucleotide sequence ID" value="NZ_FNQR01000012.1"/>
</dbReference>
<dbReference type="Proteomes" id="UP000198584">
    <property type="component" value="Unassembled WGS sequence"/>
</dbReference>
<name>A0A1H4FNG1_9BACI</name>
<dbReference type="STRING" id="571932.SAMN05421743_1123"/>
<sequence>MKTSISVLAVVAILLFASFLESPTMNTRGGTFAPSENAEETSEVSGQSQENEATAYTSLESVLVESKELDGYLVEAYQEIEIYKDKQGNIVKRVPTYNYDYIKYKIGP</sequence>
<gene>
    <name evidence="2" type="ORF">SAMN05421743_1123</name>
</gene>
<dbReference type="OrthoDB" id="2655258at2"/>
<proteinExistence type="predicted"/>
<dbReference type="EMBL" id="FNQR01000012">
    <property type="protein sequence ID" value="SEA98350.1"/>
    <property type="molecule type" value="Genomic_DNA"/>
</dbReference>
<evidence type="ECO:0000256" key="1">
    <source>
        <dbReference type="SAM" id="MobiDB-lite"/>
    </source>
</evidence>
<keyword evidence="3" id="KW-1185">Reference proteome</keyword>
<evidence type="ECO:0000313" key="2">
    <source>
        <dbReference type="EMBL" id="SEA98350.1"/>
    </source>
</evidence>
<feature type="region of interest" description="Disordered" evidence="1">
    <location>
        <begin position="24"/>
        <end position="51"/>
    </location>
</feature>
<reference evidence="2 3" key="1">
    <citation type="submission" date="2016-10" db="EMBL/GenBank/DDBJ databases">
        <authorList>
            <person name="de Groot N.N."/>
        </authorList>
    </citation>
    <scope>NUCLEOTIDE SEQUENCE [LARGE SCALE GENOMIC DNA]</scope>
    <source>
        <strain evidence="2 3">CCM7597</strain>
    </source>
</reference>
<accession>A0A1H4FNG1</accession>
<protein>
    <submittedName>
        <fullName evidence="2">Uncharacterized protein</fullName>
    </submittedName>
</protein>
<dbReference type="AlphaFoldDB" id="A0A1H4FNG1"/>